<dbReference type="AlphaFoldDB" id="E3MBP2"/>
<gene>
    <name evidence="1" type="ORF">CRE_16076</name>
</gene>
<sequence>MCGIDGWDVVLVTTMQDGITYINPILSSPSHSEFEMRFFFSYLNHSKLKDDEEEEFCVRTSPYEGAFRKYMQVDELLDGENGWLDNGTLCIEYGFCILSIQDDDGIWKFNFHDRLFDSDRKQNMIRLEDNRWRFCLPLYAHKQLLKFHSPYFQYNYNCYKIGYGRFKKSIFELFQITHGVNIDDPINGICRFENFSEQVERNNYTSIPIERMRDTYSWKVSLGSEMKNGITYIYPYLRGRWFREVAIHCFFMFLNRDKSKNSTSKFRTYLKPMHRSCGRKIALDTLLDERNGWLSDGTLSIEYGFHVEAIQDMDGVWGYNFHDMVTLEEQDTITLYVYDRDESFKLYPPKQLVYFHSPYLKNRTFACCDLGVSEHTEVLQIAHGVNLRVRNLRLIIPIAKDLKFQNVIRFCERQLIQENLCYRMNYCNKFQIASKYNLNHYLAHLLKNVRDVKRLAVALKTVKLKKMSSEYMKQYPINGICRFENFSEQVENNEYTVIPIGRMCGIDGWKVSLDFWEGYESDGISPFLSCRPQPDFKEIMIRCYFSYLNTDKLENYEYECYVRMKADQTASGRNMRFDDLLDEENRWLDNGALCIEYGFRVESIQMTDGIRMFNFHEKLIDCDRKKNMIAWTLTDLISGGSTPLYAHKQLMKFHKSSLKARAVLEHRITRPDHVVMELLQITHGVNIDGLFLNKKKGQCFFWTVRYINLLILMAEKCMFRNVTNYCQRRLIEQEWQDDRVGDYFKLAADHNLNRYLVHLLKHVGPVGCLAAVLKTLDVEELSSEFMKQCTKYFFENA</sequence>
<dbReference type="PANTHER" id="PTHR47022:SF1">
    <property type="entry name" value="BTB AND MATH DOMAIN-CONTAINING PROTEIN 36-RELATED"/>
    <property type="match status" value="1"/>
</dbReference>
<proteinExistence type="predicted"/>
<reference evidence="1" key="1">
    <citation type="submission" date="2007-07" db="EMBL/GenBank/DDBJ databases">
        <title>PCAP assembly of the Caenorhabditis remanei genome.</title>
        <authorList>
            <consortium name="The Caenorhabditis remanei Sequencing Consortium"/>
            <person name="Wilson R.K."/>
        </authorList>
    </citation>
    <scope>NUCLEOTIDE SEQUENCE [LARGE SCALE GENOMIC DNA]</scope>
    <source>
        <strain evidence="1">PB4641</strain>
    </source>
</reference>
<evidence type="ECO:0000313" key="2">
    <source>
        <dbReference type="Proteomes" id="UP000008281"/>
    </source>
</evidence>
<dbReference type="EMBL" id="DS268433">
    <property type="protein sequence ID" value="EFO97818.1"/>
    <property type="molecule type" value="Genomic_DNA"/>
</dbReference>
<dbReference type="Proteomes" id="UP000008281">
    <property type="component" value="Unassembled WGS sequence"/>
</dbReference>
<keyword evidence="2" id="KW-1185">Reference proteome</keyword>
<dbReference type="InParanoid" id="E3MBP2"/>
<accession>E3MBP2</accession>
<evidence type="ECO:0000313" key="1">
    <source>
        <dbReference type="EMBL" id="EFO97818.1"/>
    </source>
</evidence>
<dbReference type="PANTHER" id="PTHR47022">
    <property type="entry name" value="BTB AND MATH DOMAIN-CONTAINING PROTEIN 36-RELATED"/>
    <property type="match status" value="1"/>
</dbReference>
<dbReference type="HOGENOM" id="CLU_352756_0_0_1"/>
<dbReference type="eggNOG" id="ENOG502TJJ9">
    <property type="taxonomic scope" value="Eukaryota"/>
</dbReference>
<dbReference type="SUPFAM" id="SSF49599">
    <property type="entry name" value="TRAF domain-like"/>
    <property type="match status" value="1"/>
</dbReference>
<protein>
    <submittedName>
        <fullName evidence="1">Uncharacterized protein</fullName>
    </submittedName>
</protein>
<name>E3MBP2_CAERE</name>
<organism evidence="2">
    <name type="scientific">Caenorhabditis remanei</name>
    <name type="common">Caenorhabditis vulgaris</name>
    <dbReference type="NCBI Taxonomy" id="31234"/>
    <lineage>
        <taxon>Eukaryota</taxon>
        <taxon>Metazoa</taxon>
        <taxon>Ecdysozoa</taxon>
        <taxon>Nematoda</taxon>
        <taxon>Chromadorea</taxon>
        <taxon>Rhabditida</taxon>
        <taxon>Rhabditina</taxon>
        <taxon>Rhabditomorpha</taxon>
        <taxon>Rhabditoidea</taxon>
        <taxon>Rhabditidae</taxon>
        <taxon>Peloderinae</taxon>
        <taxon>Caenorhabditis</taxon>
    </lineage>
</organism>